<dbReference type="Gene3D" id="3.30.1330.40">
    <property type="entry name" value="RutC-like"/>
    <property type="match status" value="1"/>
</dbReference>
<dbReference type="RefSeq" id="WP_191722177.1">
    <property type="nucleotide sequence ID" value="NZ_JACSQK010000002.1"/>
</dbReference>
<dbReference type="EMBL" id="JACSQK010000002">
    <property type="protein sequence ID" value="MBD7959781.1"/>
    <property type="molecule type" value="Genomic_DNA"/>
</dbReference>
<dbReference type="PANTHER" id="PTHR43857">
    <property type="entry name" value="BLR7761 PROTEIN"/>
    <property type="match status" value="1"/>
</dbReference>
<organism evidence="1 2">
    <name type="scientific">Comamonas avium</name>
    <dbReference type="NCBI Taxonomy" id="2762231"/>
    <lineage>
        <taxon>Bacteria</taxon>
        <taxon>Pseudomonadati</taxon>
        <taxon>Pseudomonadota</taxon>
        <taxon>Betaproteobacteria</taxon>
        <taxon>Burkholderiales</taxon>
        <taxon>Comamonadaceae</taxon>
        <taxon>Comamonas</taxon>
    </lineage>
</organism>
<accession>A0ABR8S8H2</accession>
<dbReference type="Proteomes" id="UP000634919">
    <property type="component" value="Unassembled WGS sequence"/>
</dbReference>
<sequence length="133" mass="14432">MHKRINPDFLFNSTQYGFSQAVVSTGKNHIFLSGQVAANSDQSLHSTGMYEQATQCLKSIEKLLAQVPASLSDVTMLRLYIRADASNQQSQNDISRALLDAFGEALPASSWVLVSGLAVSDWLIEIEAQAVTG</sequence>
<dbReference type="Pfam" id="PF01042">
    <property type="entry name" value="Ribonuc_L-PSP"/>
    <property type="match status" value="1"/>
</dbReference>
<protein>
    <submittedName>
        <fullName evidence="1">RidA family protein</fullName>
    </submittedName>
</protein>
<reference evidence="1 2" key="1">
    <citation type="submission" date="2020-08" db="EMBL/GenBank/DDBJ databases">
        <title>A Genomic Blueprint of the Chicken Gut Microbiome.</title>
        <authorList>
            <person name="Gilroy R."/>
            <person name="Ravi A."/>
            <person name="Getino M."/>
            <person name="Pursley I."/>
            <person name="Horton D.L."/>
            <person name="Alikhan N.-F."/>
            <person name="Baker D."/>
            <person name="Gharbi K."/>
            <person name="Hall N."/>
            <person name="Watson M."/>
            <person name="Adriaenssens E.M."/>
            <person name="Foster-Nyarko E."/>
            <person name="Jarju S."/>
            <person name="Secka A."/>
            <person name="Antonio M."/>
            <person name="Oren A."/>
            <person name="Chaudhuri R."/>
            <person name="La Ragione R.M."/>
            <person name="Hildebrand F."/>
            <person name="Pallen M.J."/>
        </authorList>
    </citation>
    <scope>NUCLEOTIDE SEQUENCE [LARGE SCALE GENOMIC DNA]</scope>
    <source>
        <strain evidence="1 2">Sa2CVA6</strain>
    </source>
</reference>
<dbReference type="PANTHER" id="PTHR43857:SF1">
    <property type="entry name" value="YJGH FAMILY PROTEIN"/>
    <property type="match status" value="1"/>
</dbReference>
<name>A0ABR8S8H2_9BURK</name>
<dbReference type="SUPFAM" id="SSF55298">
    <property type="entry name" value="YjgF-like"/>
    <property type="match status" value="1"/>
</dbReference>
<keyword evidence="2" id="KW-1185">Reference proteome</keyword>
<dbReference type="InterPro" id="IPR006175">
    <property type="entry name" value="YjgF/YER057c/UK114"/>
</dbReference>
<gene>
    <name evidence="1" type="ORF">H9646_04760</name>
</gene>
<proteinExistence type="predicted"/>
<comment type="caution">
    <text evidence="1">The sequence shown here is derived from an EMBL/GenBank/DDBJ whole genome shotgun (WGS) entry which is preliminary data.</text>
</comment>
<evidence type="ECO:0000313" key="2">
    <source>
        <dbReference type="Proteomes" id="UP000634919"/>
    </source>
</evidence>
<dbReference type="InterPro" id="IPR035959">
    <property type="entry name" value="RutC-like_sf"/>
</dbReference>
<evidence type="ECO:0000313" key="1">
    <source>
        <dbReference type="EMBL" id="MBD7959781.1"/>
    </source>
</evidence>